<feature type="compositionally biased region" description="Low complexity" evidence="1">
    <location>
        <begin position="102"/>
        <end position="116"/>
    </location>
</feature>
<keyword evidence="3" id="KW-1185">Reference proteome</keyword>
<dbReference type="RefSeq" id="WP_074476566.1">
    <property type="nucleotide sequence ID" value="NZ_FMCT01000011.1"/>
</dbReference>
<dbReference type="Proteomes" id="UP000183585">
    <property type="component" value="Unassembled WGS sequence"/>
</dbReference>
<feature type="region of interest" description="Disordered" evidence="1">
    <location>
        <begin position="97"/>
        <end position="116"/>
    </location>
</feature>
<evidence type="ECO:0000256" key="1">
    <source>
        <dbReference type="SAM" id="MobiDB-lite"/>
    </source>
</evidence>
<dbReference type="EMBL" id="FMCT01000011">
    <property type="protein sequence ID" value="SCF39510.1"/>
    <property type="molecule type" value="Genomic_DNA"/>
</dbReference>
<protein>
    <submittedName>
        <fullName evidence="2">Uncharacterized protein</fullName>
    </submittedName>
</protein>
<accession>A0A1C5A2T1</accession>
<evidence type="ECO:0000313" key="3">
    <source>
        <dbReference type="Proteomes" id="UP000183585"/>
    </source>
</evidence>
<dbReference type="AlphaFoldDB" id="A0A1C5A2T1"/>
<evidence type="ECO:0000313" key="2">
    <source>
        <dbReference type="EMBL" id="SCF39510.1"/>
    </source>
</evidence>
<name>A0A1C5A2T1_9ACTN</name>
<organism evidence="2 3">
    <name type="scientific">Micromonospora carbonacea</name>
    <dbReference type="NCBI Taxonomy" id="47853"/>
    <lineage>
        <taxon>Bacteria</taxon>
        <taxon>Bacillati</taxon>
        <taxon>Actinomycetota</taxon>
        <taxon>Actinomycetes</taxon>
        <taxon>Micromonosporales</taxon>
        <taxon>Micromonosporaceae</taxon>
        <taxon>Micromonospora</taxon>
    </lineage>
</organism>
<feature type="region of interest" description="Disordered" evidence="1">
    <location>
        <begin position="71"/>
        <end position="90"/>
    </location>
</feature>
<gene>
    <name evidence="2" type="ORF">GA0070563_11130</name>
</gene>
<proteinExistence type="predicted"/>
<reference evidence="3" key="1">
    <citation type="submission" date="2016-06" db="EMBL/GenBank/DDBJ databases">
        <authorList>
            <person name="Varghese N."/>
            <person name="Submissions Spin"/>
        </authorList>
    </citation>
    <scope>NUCLEOTIDE SEQUENCE [LARGE SCALE GENOMIC DNA]</scope>
    <source>
        <strain evidence="3">DSM 43168</strain>
    </source>
</reference>
<sequence>MPKTKYWMTDGYGTAALVEGAEERDRWLPLGWRVVDGPEQPSGVTHVWLRHEEHNGRQRFAAGAVELWQAKGWHPSDPPPPTSPFNADQPADVVIGPAAIQTETTETAPTVKTKEK</sequence>